<gene>
    <name evidence="3" type="ORF">E3N88_28049</name>
</gene>
<comment type="caution">
    <text evidence="3">The sequence shown here is derived from an EMBL/GenBank/DDBJ whole genome shotgun (WGS) entry which is preliminary data.</text>
</comment>
<accession>A0A5N6MYJ7</accession>
<feature type="region of interest" description="Disordered" evidence="2">
    <location>
        <begin position="1"/>
        <end position="21"/>
    </location>
</feature>
<proteinExistence type="predicted"/>
<name>A0A5N6MYJ7_9ASTR</name>
<evidence type="ECO:0000313" key="3">
    <source>
        <dbReference type="EMBL" id="KAD4179458.1"/>
    </source>
</evidence>
<dbReference type="OrthoDB" id="685187at2759"/>
<dbReference type="EMBL" id="SZYD01000014">
    <property type="protein sequence ID" value="KAD4179458.1"/>
    <property type="molecule type" value="Genomic_DNA"/>
</dbReference>
<keyword evidence="1" id="KW-0175">Coiled coil</keyword>
<evidence type="ECO:0000256" key="2">
    <source>
        <dbReference type="SAM" id="MobiDB-lite"/>
    </source>
</evidence>
<evidence type="ECO:0008006" key="5">
    <source>
        <dbReference type="Google" id="ProtNLM"/>
    </source>
</evidence>
<keyword evidence="4" id="KW-1185">Reference proteome</keyword>
<protein>
    <recommendedName>
        <fullName evidence="5">WEB family protein</fullName>
    </recommendedName>
</protein>
<evidence type="ECO:0000313" key="4">
    <source>
        <dbReference type="Proteomes" id="UP000326396"/>
    </source>
</evidence>
<evidence type="ECO:0000256" key="1">
    <source>
        <dbReference type="SAM" id="Coils"/>
    </source>
</evidence>
<dbReference type="AlphaFoldDB" id="A0A5N6MYJ7"/>
<reference evidence="3 4" key="1">
    <citation type="submission" date="2019-05" db="EMBL/GenBank/DDBJ databases">
        <title>Mikania micrantha, genome provides insights into the molecular mechanism of rapid growth.</title>
        <authorList>
            <person name="Liu B."/>
        </authorList>
    </citation>
    <scope>NUCLEOTIDE SEQUENCE [LARGE SCALE GENOMIC DNA]</scope>
    <source>
        <strain evidence="3">NLD-2019</strain>
        <tissue evidence="3">Leaf</tissue>
    </source>
</reference>
<dbReference type="Proteomes" id="UP000326396">
    <property type="component" value="Linkage Group LG4"/>
</dbReference>
<sequence>MSMDQSHQILTLPPLDHHTVDTTRPFRSVKEAVAIFGDRLQVYSPSPKPPFTLPKQEAPIWKSPETGQDQSLVVMNTLKKLELELNETKRELKLIKEKESDTEVALASLNAELHLSMSKIAKAEAEAAGKAAAMRSSSMTLRQVLSGVDDARERKYLIEKKVLKKKPVIPLVTDLFAWKNGKAIHY</sequence>
<feature type="coiled-coil region" evidence="1">
    <location>
        <begin position="78"/>
        <end position="126"/>
    </location>
</feature>
<organism evidence="3 4">
    <name type="scientific">Mikania micrantha</name>
    <name type="common">bitter vine</name>
    <dbReference type="NCBI Taxonomy" id="192012"/>
    <lineage>
        <taxon>Eukaryota</taxon>
        <taxon>Viridiplantae</taxon>
        <taxon>Streptophyta</taxon>
        <taxon>Embryophyta</taxon>
        <taxon>Tracheophyta</taxon>
        <taxon>Spermatophyta</taxon>
        <taxon>Magnoliopsida</taxon>
        <taxon>eudicotyledons</taxon>
        <taxon>Gunneridae</taxon>
        <taxon>Pentapetalae</taxon>
        <taxon>asterids</taxon>
        <taxon>campanulids</taxon>
        <taxon>Asterales</taxon>
        <taxon>Asteraceae</taxon>
        <taxon>Asteroideae</taxon>
        <taxon>Heliantheae alliance</taxon>
        <taxon>Eupatorieae</taxon>
        <taxon>Mikania</taxon>
    </lineage>
</organism>